<gene>
    <name evidence="2" type="ORF">PGTUg99_037740</name>
</gene>
<accession>A0A5B0SMZ4</accession>
<evidence type="ECO:0000256" key="1">
    <source>
        <dbReference type="SAM" id="MobiDB-lite"/>
    </source>
</evidence>
<name>A0A5B0SMZ4_PUCGR</name>
<evidence type="ECO:0000313" key="2">
    <source>
        <dbReference type="EMBL" id="KAA1139318.1"/>
    </source>
</evidence>
<evidence type="ECO:0000313" key="3">
    <source>
        <dbReference type="Proteomes" id="UP000325313"/>
    </source>
</evidence>
<sequence>MANEPESMISPYGRSGDLNVKRIVIEEVPRPSQPIQTLRPQPTDSNTSAPALIQTPPRRIAASRYQINPFGQRIGPTKPPPPPLPNNSSSAFSSAENPHTTSPSPTVQPST</sequence>
<reference evidence="2 3" key="1">
    <citation type="submission" date="2019-05" db="EMBL/GenBank/DDBJ databases">
        <title>Emergence of the Ug99 lineage of the wheat stem rust pathogen through somatic hybridization.</title>
        <authorList>
            <person name="Li F."/>
            <person name="Upadhyaya N.M."/>
            <person name="Sperschneider J."/>
            <person name="Matny O."/>
            <person name="Nguyen-Phuc H."/>
            <person name="Mago R."/>
            <person name="Raley C."/>
            <person name="Miller M.E."/>
            <person name="Silverstein K.A.T."/>
            <person name="Henningsen E."/>
            <person name="Hirsch C.D."/>
            <person name="Visser B."/>
            <person name="Pretorius Z.A."/>
            <person name="Steffenson B.J."/>
            <person name="Schwessinger B."/>
            <person name="Dodds P.N."/>
            <person name="Figueroa M."/>
        </authorList>
    </citation>
    <scope>NUCLEOTIDE SEQUENCE [LARGE SCALE GENOMIC DNA]</scope>
    <source>
        <strain evidence="2 3">Ug99</strain>
    </source>
</reference>
<proteinExistence type="predicted"/>
<organism evidence="2 3">
    <name type="scientific">Puccinia graminis f. sp. tritici</name>
    <dbReference type="NCBI Taxonomy" id="56615"/>
    <lineage>
        <taxon>Eukaryota</taxon>
        <taxon>Fungi</taxon>
        <taxon>Dikarya</taxon>
        <taxon>Basidiomycota</taxon>
        <taxon>Pucciniomycotina</taxon>
        <taxon>Pucciniomycetes</taxon>
        <taxon>Pucciniales</taxon>
        <taxon>Pucciniaceae</taxon>
        <taxon>Puccinia</taxon>
    </lineage>
</organism>
<feature type="compositionally biased region" description="Polar residues" evidence="1">
    <location>
        <begin position="33"/>
        <end position="49"/>
    </location>
</feature>
<comment type="caution">
    <text evidence="2">The sequence shown here is derived from an EMBL/GenBank/DDBJ whole genome shotgun (WGS) entry which is preliminary data.</text>
</comment>
<feature type="region of interest" description="Disordered" evidence="1">
    <location>
        <begin position="27"/>
        <end position="111"/>
    </location>
</feature>
<dbReference type="AlphaFoldDB" id="A0A5B0SMZ4"/>
<dbReference type="Proteomes" id="UP000325313">
    <property type="component" value="Unassembled WGS sequence"/>
</dbReference>
<protein>
    <submittedName>
        <fullName evidence="2">Uncharacterized protein</fullName>
    </submittedName>
</protein>
<dbReference type="EMBL" id="VDEP01000001">
    <property type="protein sequence ID" value="KAA1139318.1"/>
    <property type="molecule type" value="Genomic_DNA"/>
</dbReference>
<feature type="compositionally biased region" description="Low complexity" evidence="1">
    <location>
        <begin position="86"/>
        <end position="111"/>
    </location>
</feature>